<evidence type="ECO:0000313" key="6">
    <source>
        <dbReference type="Proteomes" id="UP000318288"/>
    </source>
</evidence>
<dbReference type="SUPFAM" id="SSF52172">
    <property type="entry name" value="CheY-like"/>
    <property type="match status" value="1"/>
</dbReference>
<organism evidence="5 6">
    <name type="scientific">Rubripirellula tenax</name>
    <dbReference type="NCBI Taxonomy" id="2528015"/>
    <lineage>
        <taxon>Bacteria</taxon>
        <taxon>Pseudomonadati</taxon>
        <taxon>Planctomycetota</taxon>
        <taxon>Planctomycetia</taxon>
        <taxon>Pirellulales</taxon>
        <taxon>Pirellulaceae</taxon>
        <taxon>Rubripirellula</taxon>
    </lineage>
</organism>
<name>A0A5C6FIV0_9BACT</name>
<evidence type="ECO:0000256" key="1">
    <source>
        <dbReference type="ARBA" id="ARBA00022553"/>
    </source>
</evidence>
<accession>A0A5C6FIV0</accession>
<dbReference type="OrthoDB" id="9802066at2"/>
<dbReference type="InterPro" id="IPR011006">
    <property type="entry name" value="CheY-like_superfamily"/>
</dbReference>
<evidence type="ECO:0000256" key="3">
    <source>
        <dbReference type="SAM" id="MobiDB-lite"/>
    </source>
</evidence>
<protein>
    <submittedName>
        <fullName evidence="5">Hydrogenase transcriptional regulatory protein hupR1</fullName>
    </submittedName>
</protein>
<reference evidence="5 6" key="1">
    <citation type="submission" date="2019-02" db="EMBL/GenBank/DDBJ databases">
        <title>Deep-cultivation of Planctomycetes and their phenomic and genomic characterization uncovers novel biology.</title>
        <authorList>
            <person name="Wiegand S."/>
            <person name="Jogler M."/>
            <person name="Boedeker C."/>
            <person name="Pinto D."/>
            <person name="Vollmers J."/>
            <person name="Rivas-Marin E."/>
            <person name="Kohn T."/>
            <person name="Peeters S.H."/>
            <person name="Heuer A."/>
            <person name="Rast P."/>
            <person name="Oberbeckmann S."/>
            <person name="Bunk B."/>
            <person name="Jeske O."/>
            <person name="Meyerdierks A."/>
            <person name="Storesund J.E."/>
            <person name="Kallscheuer N."/>
            <person name="Luecker S."/>
            <person name="Lage O.M."/>
            <person name="Pohl T."/>
            <person name="Merkel B.J."/>
            <person name="Hornburger P."/>
            <person name="Mueller R.-W."/>
            <person name="Bruemmer F."/>
            <person name="Labrenz M."/>
            <person name="Spormann A.M."/>
            <person name="Op Den Camp H."/>
            <person name="Overmann J."/>
            <person name="Amann R."/>
            <person name="Jetten M.S.M."/>
            <person name="Mascher T."/>
            <person name="Medema M.H."/>
            <person name="Devos D.P."/>
            <person name="Kaster A.-K."/>
            <person name="Ovreas L."/>
            <person name="Rohde M."/>
            <person name="Galperin M.Y."/>
            <person name="Jogler C."/>
        </authorList>
    </citation>
    <scope>NUCLEOTIDE SEQUENCE [LARGE SCALE GENOMIC DNA]</scope>
    <source>
        <strain evidence="5 6">Poly51</strain>
    </source>
</reference>
<dbReference type="EMBL" id="SJPW01000001">
    <property type="protein sequence ID" value="TWU59989.1"/>
    <property type="molecule type" value="Genomic_DNA"/>
</dbReference>
<evidence type="ECO:0000256" key="2">
    <source>
        <dbReference type="PROSITE-ProRule" id="PRU00169"/>
    </source>
</evidence>
<evidence type="ECO:0000313" key="5">
    <source>
        <dbReference type="EMBL" id="TWU59989.1"/>
    </source>
</evidence>
<proteinExistence type="predicted"/>
<comment type="caution">
    <text evidence="5">The sequence shown here is derived from an EMBL/GenBank/DDBJ whole genome shotgun (WGS) entry which is preliminary data.</text>
</comment>
<dbReference type="Pfam" id="PF00072">
    <property type="entry name" value="Response_reg"/>
    <property type="match status" value="1"/>
</dbReference>
<feature type="modified residue" description="4-aspartylphosphate" evidence="2">
    <location>
        <position position="52"/>
    </location>
</feature>
<dbReference type="RefSeq" id="WP_146453541.1">
    <property type="nucleotide sequence ID" value="NZ_SJPW01000001.1"/>
</dbReference>
<gene>
    <name evidence="5" type="primary">hupR1_1</name>
    <name evidence="5" type="ORF">Poly51_02620</name>
</gene>
<dbReference type="Proteomes" id="UP000318288">
    <property type="component" value="Unassembled WGS sequence"/>
</dbReference>
<dbReference type="InterPro" id="IPR001789">
    <property type="entry name" value="Sig_transdc_resp-reg_receiver"/>
</dbReference>
<dbReference type="AlphaFoldDB" id="A0A5C6FIV0"/>
<sequence>MAAILLLDNDRDLLCAMRRFLRDQPCDLFIASSTEMAMDMFRRCKFDIVVVDRTLASRSRMDLLAWLAKHFPDTVQVVMSGNTKLETTEMEQDQKHVFRLLAKPIADSELAFAIRDSLVVCKSPSRPTDRRVSAGVRDATRKRQTSIESLRPVPYRRTGRRGLVRYKSIQFATTN</sequence>
<dbReference type="InterPro" id="IPR050595">
    <property type="entry name" value="Bact_response_regulator"/>
</dbReference>
<dbReference type="SMART" id="SM00448">
    <property type="entry name" value="REC"/>
    <property type="match status" value="1"/>
</dbReference>
<keyword evidence="1 2" id="KW-0597">Phosphoprotein</keyword>
<dbReference type="PANTHER" id="PTHR44591">
    <property type="entry name" value="STRESS RESPONSE REGULATOR PROTEIN 1"/>
    <property type="match status" value="1"/>
</dbReference>
<dbReference type="PROSITE" id="PS50110">
    <property type="entry name" value="RESPONSE_REGULATORY"/>
    <property type="match status" value="1"/>
</dbReference>
<feature type="region of interest" description="Disordered" evidence="3">
    <location>
        <begin position="125"/>
        <end position="146"/>
    </location>
</feature>
<keyword evidence="6" id="KW-1185">Reference proteome</keyword>
<dbReference type="GO" id="GO:0000160">
    <property type="term" value="P:phosphorelay signal transduction system"/>
    <property type="evidence" value="ECO:0007669"/>
    <property type="project" value="InterPro"/>
</dbReference>
<evidence type="ECO:0000259" key="4">
    <source>
        <dbReference type="PROSITE" id="PS50110"/>
    </source>
</evidence>
<feature type="domain" description="Response regulatory" evidence="4">
    <location>
        <begin position="3"/>
        <end position="118"/>
    </location>
</feature>
<dbReference type="Gene3D" id="3.40.50.2300">
    <property type="match status" value="1"/>
</dbReference>
<dbReference type="PANTHER" id="PTHR44591:SF3">
    <property type="entry name" value="RESPONSE REGULATORY DOMAIN-CONTAINING PROTEIN"/>
    <property type="match status" value="1"/>
</dbReference>